<dbReference type="InterPro" id="IPR000172">
    <property type="entry name" value="GMC_OxRdtase_N"/>
</dbReference>
<dbReference type="PANTHER" id="PTHR46056:SF12">
    <property type="entry name" value="LONG-CHAIN-ALCOHOL OXIDASE"/>
    <property type="match status" value="1"/>
</dbReference>
<evidence type="ECO:0000259" key="6">
    <source>
        <dbReference type="Pfam" id="PF05199"/>
    </source>
</evidence>
<reference evidence="8 9" key="1">
    <citation type="submission" date="2017-12" db="EMBL/GenBank/DDBJ databases">
        <title>Sequencing the genomes of 1000 Actinobacteria strains.</title>
        <authorList>
            <person name="Klenk H.-P."/>
        </authorList>
    </citation>
    <scope>NUCLEOTIDE SEQUENCE [LARGE SCALE GENOMIC DNA]</scope>
    <source>
        <strain evidence="8 9">DSM 45165</strain>
    </source>
</reference>
<dbReference type="InterPro" id="IPR036188">
    <property type="entry name" value="FAD/NAD-bd_sf"/>
</dbReference>
<accession>A0A2N3WSS0</accession>
<dbReference type="AlphaFoldDB" id="A0A2N3WSS0"/>
<comment type="similarity">
    <text evidence="1">Belongs to the GMC oxidoreductase family.</text>
</comment>
<accession>A0A8E1VUX0</accession>
<dbReference type="Pfam" id="PF00732">
    <property type="entry name" value="GMC_oxred_N"/>
    <property type="match status" value="1"/>
</dbReference>
<keyword evidence="9" id="KW-1185">Reference proteome</keyword>
<sequence length="534" mass="56911">MEQADVLIIGAGASGGVAAGALTKAGFNVVCLEQGDWPDRAGYPAQRETYELEARKQWSASPNIRQNPADYPVDDSHSAVAPLMYSGVGGSMILYAGDWPRLLPSDFRVRTLDGVADDWPLRYADLQPFYERTDAAFGVSGAGGDPAYPDGAEPPLPPLPIGRIGARMATAHDKLGWHWWPAAQAVLSAPHQGRRPCVQFGSCMQGCPEGAKASTDLTHWPAAVAGGARLLTGARVARILMSANGLATGAEYVLPDGSWHSVRAGVVIMAANAIGTPRILLNSATPAHPDGLGNSSGLLGRRLMVHPFANVTGYFDEDLESWRGHVGAKITSYQFYETDTDRGFVRGAKWSLAPTGGPLNAALPTRAGEEVWGPAHHEHIRRHLGRTISWGIFGEDLPDEENRVTVGTGLADSSGIPAPRIDYSVSENSRRLLDFHIARATDSLRAAGARDVATESLMRYSGWHLLGTARMGADPATSVVDEYGKSHDIPNLYIVDGSVFVTSGGVNPTSTIAALALRATEHLIANRRNQPVPA</sequence>
<evidence type="ECO:0000313" key="10">
    <source>
        <dbReference type="Proteomes" id="UP000550260"/>
    </source>
</evidence>
<protein>
    <submittedName>
        <fullName evidence="8">Choline dehydrogenase-like flavoprotein</fullName>
    </submittedName>
    <submittedName>
        <fullName evidence="7">GMC family oxidoreductase</fullName>
    </submittedName>
</protein>
<dbReference type="EMBL" id="PJMY01000003">
    <property type="protein sequence ID" value="PKV96931.1"/>
    <property type="molecule type" value="Genomic_DNA"/>
</dbReference>
<dbReference type="SUPFAM" id="SSF51905">
    <property type="entry name" value="FAD/NAD(P)-binding domain"/>
    <property type="match status" value="1"/>
</dbReference>
<evidence type="ECO:0000313" key="9">
    <source>
        <dbReference type="Proteomes" id="UP000233750"/>
    </source>
</evidence>
<dbReference type="GO" id="GO:0016614">
    <property type="term" value="F:oxidoreductase activity, acting on CH-OH group of donors"/>
    <property type="evidence" value="ECO:0007669"/>
    <property type="project" value="InterPro"/>
</dbReference>
<dbReference type="EMBL" id="JACJHR010000006">
    <property type="protein sequence ID" value="MBB2498772.1"/>
    <property type="molecule type" value="Genomic_DNA"/>
</dbReference>
<dbReference type="Pfam" id="PF05199">
    <property type="entry name" value="GMC_oxred_C"/>
    <property type="match status" value="1"/>
</dbReference>
<evidence type="ECO:0000313" key="8">
    <source>
        <dbReference type="EMBL" id="PKV96931.1"/>
    </source>
</evidence>
<feature type="domain" description="Glucose-methanol-choline oxidoreductase N-terminal" evidence="5">
    <location>
        <begin position="197"/>
        <end position="307"/>
    </location>
</feature>
<dbReference type="Proteomes" id="UP000550260">
    <property type="component" value="Unassembled WGS sequence"/>
</dbReference>
<keyword evidence="2" id="KW-0285">Flavoprotein</keyword>
<comment type="caution">
    <text evidence="8">The sequence shown here is derived from an EMBL/GenBank/DDBJ whole genome shotgun (WGS) entry which is preliminary data.</text>
</comment>
<feature type="domain" description="Glucose-methanol-choline oxidoreductase C-terminal" evidence="6">
    <location>
        <begin position="398"/>
        <end position="516"/>
    </location>
</feature>
<proteinExistence type="inferred from homology"/>
<reference evidence="7 10" key="2">
    <citation type="submission" date="2020-08" db="EMBL/GenBank/DDBJ databases">
        <title>Amycolatopsis echigonensis JCM 21831.</title>
        <authorList>
            <person name="Tedsree N."/>
            <person name="Kuncharoen N."/>
            <person name="Likhitwitayawuid K."/>
            <person name="Tanasupawat S."/>
        </authorList>
    </citation>
    <scope>NUCLEOTIDE SEQUENCE [LARGE SCALE GENOMIC DNA]</scope>
    <source>
        <strain evidence="7 10">JCM 21831</strain>
    </source>
</reference>
<keyword evidence="4" id="KW-0560">Oxidoreductase</keyword>
<evidence type="ECO:0000259" key="5">
    <source>
        <dbReference type="Pfam" id="PF00732"/>
    </source>
</evidence>
<dbReference type="InterPro" id="IPR007867">
    <property type="entry name" value="GMC_OxRtase_C"/>
</dbReference>
<evidence type="ECO:0000256" key="2">
    <source>
        <dbReference type="ARBA" id="ARBA00022630"/>
    </source>
</evidence>
<dbReference type="Pfam" id="PF13450">
    <property type="entry name" value="NAD_binding_8"/>
    <property type="match status" value="1"/>
</dbReference>
<dbReference type="Proteomes" id="UP000233750">
    <property type="component" value="Unassembled WGS sequence"/>
</dbReference>
<dbReference type="PANTHER" id="PTHR46056">
    <property type="entry name" value="LONG-CHAIN-ALCOHOL OXIDASE"/>
    <property type="match status" value="1"/>
</dbReference>
<keyword evidence="3" id="KW-0274">FAD</keyword>
<gene>
    <name evidence="8" type="ORF">ATK30_7896</name>
    <name evidence="7" type="ORF">H5411_06440</name>
</gene>
<name>A0A2N3WSS0_9PSEU</name>
<evidence type="ECO:0000256" key="4">
    <source>
        <dbReference type="ARBA" id="ARBA00023002"/>
    </source>
</evidence>
<dbReference type="SUPFAM" id="SSF54373">
    <property type="entry name" value="FAD-linked reductases, C-terminal domain"/>
    <property type="match status" value="1"/>
</dbReference>
<organism evidence="8 9">
    <name type="scientific">Amycolatopsis echigonensis</name>
    <dbReference type="NCBI Taxonomy" id="2576905"/>
    <lineage>
        <taxon>Bacteria</taxon>
        <taxon>Bacillati</taxon>
        <taxon>Actinomycetota</taxon>
        <taxon>Actinomycetes</taxon>
        <taxon>Pseudonocardiales</taxon>
        <taxon>Pseudonocardiaceae</taxon>
        <taxon>Amycolatopsis</taxon>
    </lineage>
</organism>
<evidence type="ECO:0000313" key="7">
    <source>
        <dbReference type="EMBL" id="MBB2498772.1"/>
    </source>
</evidence>
<dbReference type="RefSeq" id="WP_101439716.1">
    <property type="nucleotide sequence ID" value="NZ_JACJHR010000006.1"/>
</dbReference>
<evidence type="ECO:0000256" key="1">
    <source>
        <dbReference type="ARBA" id="ARBA00010790"/>
    </source>
</evidence>
<dbReference type="Gene3D" id="3.50.50.60">
    <property type="entry name" value="FAD/NAD(P)-binding domain"/>
    <property type="match status" value="2"/>
</dbReference>
<evidence type="ECO:0000256" key="3">
    <source>
        <dbReference type="ARBA" id="ARBA00022827"/>
    </source>
</evidence>
<dbReference type="OrthoDB" id="9798604at2"/>
<dbReference type="GO" id="GO:0050660">
    <property type="term" value="F:flavin adenine dinucleotide binding"/>
    <property type="evidence" value="ECO:0007669"/>
    <property type="project" value="InterPro"/>
</dbReference>